<dbReference type="RefSeq" id="WP_157477843.1">
    <property type="nucleotide sequence ID" value="NZ_CP046566.1"/>
</dbReference>
<dbReference type="Proteomes" id="UP000426027">
    <property type="component" value="Chromosome"/>
</dbReference>
<gene>
    <name evidence="2" type="ORF">GLV81_06395</name>
</gene>
<accession>A0A6I6GRN4</accession>
<dbReference type="EMBL" id="CP046566">
    <property type="protein sequence ID" value="QGW27769.1"/>
    <property type="molecule type" value="Genomic_DNA"/>
</dbReference>
<evidence type="ECO:0000313" key="3">
    <source>
        <dbReference type="Proteomes" id="UP000426027"/>
    </source>
</evidence>
<organism evidence="2 3">
    <name type="scientific">Phnomibacter ginsenosidimutans</name>
    <dbReference type="NCBI Taxonomy" id="2676868"/>
    <lineage>
        <taxon>Bacteria</taxon>
        <taxon>Pseudomonadati</taxon>
        <taxon>Bacteroidota</taxon>
        <taxon>Chitinophagia</taxon>
        <taxon>Chitinophagales</taxon>
        <taxon>Chitinophagaceae</taxon>
        <taxon>Phnomibacter</taxon>
    </lineage>
</organism>
<sequence length="81" mass="9626">MEPEVRKYLTTILNTMSMGLIWLLINTLFGIKMGLLFWGDTKPVWHVVYYICVVVSFVFLLRYIIKKWKEVPRFGADEQQP</sequence>
<dbReference type="KEGG" id="fls:GLV81_06395"/>
<dbReference type="AlphaFoldDB" id="A0A6I6GRN4"/>
<reference evidence="2 3" key="1">
    <citation type="submission" date="2019-11" db="EMBL/GenBank/DDBJ databases">
        <authorList>
            <person name="Im W.T."/>
        </authorList>
    </citation>
    <scope>NUCLEOTIDE SEQUENCE [LARGE SCALE GENOMIC DNA]</scope>
    <source>
        <strain evidence="2 3">SB-02</strain>
    </source>
</reference>
<feature type="transmembrane region" description="Helical" evidence="1">
    <location>
        <begin position="44"/>
        <end position="65"/>
    </location>
</feature>
<keyword evidence="1" id="KW-0812">Transmembrane</keyword>
<keyword evidence="1" id="KW-0472">Membrane</keyword>
<proteinExistence type="predicted"/>
<name>A0A6I6GRN4_9BACT</name>
<evidence type="ECO:0000256" key="1">
    <source>
        <dbReference type="SAM" id="Phobius"/>
    </source>
</evidence>
<protein>
    <submittedName>
        <fullName evidence="2">Uncharacterized protein</fullName>
    </submittedName>
</protein>
<keyword evidence="1" id="KW-1133">Transmembrane helix</keyword>
<feature type="transmembrane region" description="Helical" evidence="1">
    <location>
        <begin position="20"/>
        <end position="38"/>
    </location>
</feature>
<keyword evidence="3" id="KW-1185">Reference proteome</keyword>
<evidence type="ECO:0000313" key="2">
    <source>
        <dbReference type="EMBL" id="QGW27769.1"/>
    </source>
</evidence>